<reference evidence="2" key="1">
    <citation type="submission" date="2020-05" db="EMBL/GenBank/DDBJ databases">
        <title>Mycena genomes resolve the evolution of fungal bioluminescence.</title>
        <authorList>
            <person name="Tsai I.J."/>
        </authorList>
    </citation>
    <scope>NUCLEOTIDE SEQUENCE</scope>
    <source>
        <strain evidence="2">CCC161011</strain>
    </source>
</reference>
<accession>A0A8H7D882</accession>
<protein>
    <submittedName>
        <fullName evidence="2">F-box domain-containing protein</fullName>
    </submittedName>
</protein>
<dbReference type="Proteomes" id="UP000620124">
    <property type="component" value="Unassembled WGS sequence"/>
</dbReference>
<comment type="caution">
    <text evidence="2">The sequence shown here is derived from an EMBL/GenBank/DDBJ whole genome shotgun (WGS) entry which is preliminary data.</text>
</comment>
<dbReference type="AlphaFoldDB" id="A0A8H7D882"/>
<proteinExistence type="predicted"/>
<evidence type="ECO:0000313" key="2">
    <source>
        <dbReference type="EMBL" id="KAF7362396.1"/>
    </source>
</evidence>
<feature type="compositionally biased region" description="Polar residues" evidence="1">
    <location>
        <begin position="261"/>
        <end position="271"/>
    </location>
</feature>
<dbReference type="OrthoDB" id="2937711at2759"/>
<dbReference type="EMBL" id="JACAZI010000004">
    <property type="protein sequence ID" value="KAF7362396.1"/>
    <property type="molecule type" value="Genomic_DNA"/>
</dbReference>
<organism evidence="2 3">
    <name type="scientific">Mycena venus</name>
    <dbReference type="NCBI Taxonomy" id="2733690"/>
    <lineage>
        <taxon>Eukaryota</taxon>
        <taxon>Fungi</taxon>
        <taxon>Dikarya</taxon>
        <taxon>Basidiomycota</taxon>
        <taxon>Agaricomycotina</taxon>
        <taxon>Agaricomycetes</taxon>
        <taxon>Agaricomycetidae</taxon>
        <taxon>Agaricales</taxon>
        <taxon>Marasmiineae</taxon>
        <taxon>Mycenaceae</taxon>
        <taxon>Mycena</taxon>
    </lineage>
</organism>
<sequence length="431" mass="47426">MDDLTARTTQNLKHLALHTLRLARNWGQPLPQLTGPIKPFRCGMHNNILYPLPGTDAIVLYSLDEGTIICADMKTGATSMPMFVGQIMMMSSPLEEREELRGCGTAVATSVVFTRELDKAYTHSDIFMTPSVVGVSRVLRGGNIEVQSFNLLNPELSTIIVTDRPSSRVLGSTVIGDTVYFIILQGKDAFVYACPPRLLANAEPSPEIDYSIHRSHVARIPRPPDAEDLRLTPTLTRIDYCVLSTEPNHGRNTISIVRNVTTSPSGRQTGHSLEITFWPRPPPSGSEEAGERAAGRRMLPTQTIRIPGSLRTLPGSTWELLVIANSGLAIVLVVDPPPDRDVRHVEETGEALQMIPRPVPKLLMARYDPELHSVSLHELRIPAGTGTKAADHDADIFPLRTRHICSLALDDHRGYVIVVTVHGVLHQIPYA</sequence>
<keyword evidence="3" id="KW-1185">Reference proteome</keyword>
<gene>
    <name evidence="2" type="ORF">MVEN_00586800</name>
</gene>
<feature type="region of interest" description="Disordered" evidence="1">
    <location>
        <begin position="261"/>
        <end position="295"/>
    </location>
</feature>
<evidence type="ECO:0000256" key="1">
    <source>
        <dbReference type="SAM" id="MobiDB-lite"/>
    </source>
</evidence>
<name>A0A8H7D882_9AGAR</name>
<evidence type="ECO:0000313" key="3">
    <source>
        <dbReference type="Proteomes" id="UP000620124"/>
    </source>
</evidence>